<evidence type="ECO:0008006" key="5">
    <source>
        <dbReference type="Google" id="ProtNLM"/>
    </source>
</evidence>
<evidence type="ECO:0000313" key="3">
    <source>
        <dbReference type="EMBL" id="SLN67235.1"/>
    </source>
</evidence>
<name>A0A1Y5TM31_9RHOB</name>
<organism evidence="3 4">
    <name type="scientific">Pacificibacter marinus</name>
    <dbReference type="NCBI Taxonomy" id="658057"/>
    <lineage>
        <taxon>Bacteria</taxon>
        <taxon>Pseudomonadati</taxon>
        <taxon>Pseudomonadota</taxon>
        <taxon>Alphaproteobacteria</taxon>
        <taxon>Rhodobacterales</taxon>
        <taxon>Roseobacteraceae</taxon>
        <taxon>Pacificibacter</taxon>
    </lineage>
</organism>
<feature type="signal peptide" evidence="2">
    <location>
        <begin position="1"/>
        <end position="21"/>
    </location>
</feature>
<proteinExistence type="predicted"/>
<sequence>MRYFYLIGMMLCFVMSGAVFAKDWEEQHLFQAPNHTLTLRVLSSTDTSLFAPIIDQFVQQNPNISVEYLVTGTVDLYDTFRQNASDFDVVISSAMDLQLKLTNDGHALKISGVSHPDWAQWGQGLFAFTAEPAAIVINRAAFAGRRKPQTRQDLILALRARPEVFRGKIGTYDVRASGLGYLFATQDARASETYWRLMEVMGSLDAQLYCCSGEMLDDVANGTLAIAYNVLGSYAHARPDALKKIEVIFPSDFPTTMMRTVFVPKETSQRSAAVSFLKHLILPSTDVSDLGLFRVPFLTSEPNDMGQSMIALEPALLTYLDVLKRRKFIQAWEDAIIQPSF</sequence>
<evidence type="ECO:0000256" key="2">
    <source>
        <dbReference type="SAM" id="SignalP"/>
    </source>
</evidence>
<keyword evidence="1 2" id="KW-0732">Signal</keyword>
<dbReference type="STRING" id="658057.SAMN04488032_11613"/>
<keyword evidence="4" id="KW-1185">Reference proteome</keyword>
<dbReference type="SUPFAM" id="SSF53850">
    <property type="entry name" value="Periplasmic binding protein-like II"/>
    <property type="match status" value="1"/>
</dbReference>
<evidence type="ECO:0000313" key="4">
    <source>
        <dbReference type="Proteomes" id="UP000193307"/>
    </source>
</evidence>
<evidence type="ECO:0000256" key="1">
    <source>
        <dbReference type="ARBA" id="ARBA00022729"/>
    </source>
</evidence>
<dbReference type="Gene3D" id="3.40.190.10">
    <property type="entry name" value="Periplasmic binding protein-like II"/>
    <property type="match status" value="2"/>
</dbReference>
<protein>
    <recommendedName>
        <fullName evidence="5">Bacterial extracellular solute-binding protein</fullName>
    </recommendedName>
</protein>
<dbReference type="RefSeq" id="WP_085850627.1">
    <property type="nucleotide sequence ID" value="NZ_FNZV01000016.1"/>
</dbReference>
<feature type="chain" id="PRO_5011003959" description="Bacterial extracellular solute-binding protein" evidence="2">
    <location>
        <begin position="22"/>
        <end position="341"/>
    </location>
</feature>
<accession>A0A1Y5TM31</accession>
<dbReference type="EMBL" id="FWFW01000015">
    <property type="protein sequence ID" value="SLN67235.1"/>
    <property type="molecule type" value="Genomic_DNA"/>
</dbReference>
<dbReference type="OrthoDB" id="8673316at2"/>
<reference evidence="3 4" key="1">
    <citation type="submission" date="2017-03" db="EMBL/GenBank/DDBJ databases">
        <authorList>
            <person name="Afonso C.L."/>
            <person name="Miller P.J."/>
            <person name="Scott M.A."/>
            <person name="Spackman E."/>
            <person name="Goraichik I."/>
            <person name="Dimitrov K.M."/>
            <person name="Suarez D.L."/>
            <person name="Swayne D.E."/>
        </authorList>
    </citation>
    <scope>NUCLEOTIDE SEQUENCE [LARGE SCALE GENOMIC DNA]</scope>
    <source>
        <strain evidence="3 4">CECT 7971</strain>
    </source>
</reference>
<dbReference type="PANTHER" id="PTHR30006">
    <property type="entry name" value="THIAMINE-BINDING PERIPLASMIC PROTEIN-RELATED"/>
    <property type="match status" value="1"/>
</dbReference>
<dbReference type="Pfam" id="PF01547">
    <property type="entry name" value="SBP_bac_1"/>
    <property type="match status" value="1"/>
</dbReference>
<dbReference type="InterPro" id="IPR006059">
    <property type="entry name" value="SBP"/>
</dbReference>
<dbReference type="GO" id="GO:0030288">
    <property type="term" value="C:outer membrane-bounded periplasmic space"/>
    <property type="evidence" value="ECO:0007669"/>
    <property type="project" value="TreeGrafter"/>
</dbReference>
<gene>
    <name evidence="3" type="ORF">PAM7971_03557</name>
</gene>
<dbReference type="Proteomes" id="UP000193307">
    <property type="component" value="Unassembled WGS sequence"/>
</dbReference>
<dbReference type="AlphaFoldDB" id="A0A1Y5TM31"/>
<dbReference type="PANTHER" id="PTHR30006:SF25">
    <property type="entry name" value="PHOSPHOGLYCERATE TRANSPORT REGULATORY PROTEIN PGTC"/>
    <property type="match status" value="1"/>
</dbReference>